<organism evidence="1 2">
    <name type="scientific">Kribbella yunnanensis</name>
    <dbReference type="NCBI Taxonomy" id="190194"/>
    <lineage>
        <taxon>Bacteria</taxon>
        <taxon>Bacillati</taxon>
        <taxon>Actinomycetota</taxon>
        <taxon>Actinomycetes</taxon>
        <taxon>Propionibacteriales</taxon>
        <taxon>Kribbellaceae</taxon>
        <taxon>Kribbella</taxon>
    </lineage>
</organism>
<dbReference type="EMBL" id="BAAANF010000027">
    <property type="protein sequence ID" value="GAA1715952.1"/>
    <property type="molecule type" value="Genomic_DNA"/>
</dbReference>
<keyword evidence="2" id="KW-1185">Reference proteome</keyword>
<dbReference type="RefSeq" id="WP_344163579.1">
    <property type="nucleotide sequence ID" value="NZ_BAAANF010000027.1"/>
</dbReference>
<name>A0ABN2J198_9ACTN</name>
<evidence type="ECO:0000313" key="2">
    <source>
        <dbReference type="Proteomes" id="UP001500280"/>
    </source>
</evidence>
<protein>
    <submittedName>
        <fullName evidence="1">Uncharacterized protein</fullName>
    </submittedName>
</protein>
<sequence>MSIGQEWQTSVDDATGWVLRGPASATMTITLDDTGPLPLLTSTASAPIPTEAAARFAFEATVGLLRPRFLSRRGSDAVPSNIARALALAGRTLTNWSGIEWPIVLADDLAGTHFAGPYGDRVPFLQMHLALDEGSMGLSTCQAAPGWGLEFDANATIALNDLDEGFTRPHAQLPLPTGRITSVAVVVDNTQRGWLRRDAIFTEALLRIDNASVLLIAAEPDENGVWRRYAESVTVLRVPHAADALPWDPPRPGSQFT</sequence>
<proteinExistence type="predicted"/>
<dbReference type="Proteomes" id="UP001500280">
    <property type="component" value="Unassembled WGS sequence"/>
</dbReference>
<comment type="caution">
    <text evidence="1">The sequence shown here is derived from an EMBL/GenBank/DDBJ whole genome shotgun (WGS) entry which is preliminary data.</text>
</comment>
<accession>A0ABN2J198</accession>
<gene>
    <name evidence="1" type="ORF">GCM10009745_75500</name>
</gene>
<evidence type="ECO:0000313" key="1">
    <source>
        <dbReference type="EMBL" id="GAA1715952.1"/>
    </source>
</evidence>
<reference evidence="1 2" key="1">
    <citation type="journal article" date="2019" name="Int. J. Syst. Evol. Microbiol.">
        <title>The Global Catalogue of Microorganisms (GCM) 10K type strain sequencing project: providing services to taxonomists for standard genome sequencing and annotation.</title>
        <authorList>
            <consortium name="The Broad Institute Genomics Platform"/>
            <consortium name="The Broad Institute Genome Sequencing Center for Infectious Disease"/>
            <person name="Wu L."/>
            <person name="Ma J."/>
        </authorList>
    </citation>
    <scope>NUCLEOTIDE SEQUENCE [LARGE SCALE GENOMIC DNA]</scope>
    <source>
        <strain evidence="1 2">JCM 14307</strain>
    </source>
</reference>